<dbReference type="GO" id="GO:0030154">
    <property type="term" value="P:cell differentiation"/>
    <property type="evidence" value="ECO:0007669"/>
    <property type="project" value="TreeGrafter"/>
</dbReference>
<dbReference type="EMBL" id="JAKKPZ010000121">
    <property type="protein sequence ID" value="KAI1701336.1"/>
    <property type="molecule type" value="Genomic_DNA"/>
</dbReference>
<reference evidence="5" key="1">
    <citation type="submission" date="2022-01" db="EMBL/GenBank/DDBJ databases">
        <title>Genome Sequence Resource for Two Populations of Ditylenchus destructor, the Migratory Endoparasitic Phytonematode.</title>
        <authorList>
            <person name="Zhang H."/>
            <person name="Lin R."/>
            <person name="Xie B."/>
        </authorList>
    </citation>
    <scope>NUCLEOTIDE SEQUENCE</scope>
    <source>
        <strain evidence="5">BazhouSP</strain>
    </source>
</reference>
<name>A0AAD4MQ42_9BILA</name>
<dbReference type="InterPro" id="IPR036390">
    <property type="entry name" value="WH_DNA-bd_sf"/>
</dbReference>
<dbReference type="InterPro" id="IPR018122">
    <property type="entry name" value="TF_fork_head_CS_1"/>
</dbReference>
<evidence type="ECO:0000313" key="5">
    <source>
        <dbReference type="EMBL" id="KAI1701336.1"/>
    </source>
</evidence>
<dbReference type="GO" id="GO:0009653">
    <property type="term" value="P:anatomical structure morphogenesis"/>
    <property type="evidence" value="ECO:0007669"/>
    <property type="project" value="TreeGrafter"/>
</dbReference>
<dbReference type="CDD" id="cd20035">
    <property type="entry name" value="FH_FOXQ2-like"/>
    <property type="match status" value="1"/>
</dbReference>
<accession>A0AAD4MQ42</accession>
<evidence type="ECO:0000256" key="1">
    <source>
        <dbReference type="ARBA" id="ARBA00023125"/>
    </source>
</evidence>
<dbReference type="PROSITE" id="PS50039">
    <property type="entry name" value="FORK_HEAD_3"/>
    <property type="match status" value="1"/>
</dbReference>
<dbReference type="InterPro" id="IPR047519">
    <property type="entry name" value="FH_FOXQ2-like"/>
</dbReference>
<evidence type="ECO:0000256" key="2">
    <source>
        <dbReference type="ARBA" id="ARBA00023242"/>
    </source>
</evidence>
<dbReference type="Gene3D" id="1.10.10.10">
    <property type="entry name" value="Winged helix-like DNA-binding domain superfamily/Winged helix DNA-binding domain"/>
    <property type="match status" value="1"/>
</dbReference>
<protein>
    <submittedName>
        <fullName evidence="5">Forkhead domain-containing protein</fullName>
    </submittedName>
</protein>
<dbReference type="PROSITE" id="PS00657">
    <property type="entry name" value="FORK_HEAD_1"/>
    <property type="match status" value="1"/>
</dbReference>
<dbReference type="InterPro" id="IPR001766">
    <property type="entry name" value="Fork_head_dom"/>
</dbReference>
<dbReference type="AlphaFoldDB" id="A0AAD4MQ42"/>
<dbReference type="InterPro" id="IPR036388">
    <property type="entry name" value="WH-like_DNA-bd_sf"/>
</dbReference>
<evidence type="ECO:0000313" key="6">
    <source>
        <dbReference type="Proteomes" id="UP001201812"/>
    </source>
</evidence>
<keyword evidence="1 3" id="KW-0238">DNA-binding</keyword>
<dbReference type="GO" id="GO:0000981">
    <property type="term" value="F:DNA-binding transcription factor activity, RNA polymerase II-specific"/>
    <property type="evidence" value="ECO:0007669"/>
    <property type="project" value="TreeGrafter"/>
</dbReference>
<dbReference type="PRINTS" id="PR00053">
    <property type="entry name" value="FORKHEAD"/>
</dbReference>
<dbReference type="SUPFAM" id="SSF46785">
    <property type="entry name" value="Winged helix' DNA-binding domain"/>
    <property type="match status" value="1"/>
</dbReference>
<feature type="DNA-binding region" description="Fork-head" evidence="3">
    <location>
        <begin position="39"/>
        <end position="136"/>
    </location>
</feature>
<evidence type="ECO:0000256" key="3">
    <source>
        <dbReference type="PROSITE-ProRule" id="PRU00089"/>
    </source>
</evidence>
<dbReference type="InterPro" id="IPR050211">
    <property type="entry name" value="FOX_domain-containing"/>
</dbReference>
<keyword evidence="2 3" id="KW-0539">Nucleus</keyword>
<comment type="caution">
    <text evidence="5">The sequence shown here is derived from an EMBL/GenBank/DDBJ whole genome shotgun (WGS) entry which is preliminary data.</text>
</comment>
<dbReference type="Pfam" id="PF00250">
    <property type="entry name" value="Forkhead"/>
    <property type="match status" value="1"/>
</dbReference>
<dbReference type="PANTHER" id="PTHR11829:SF343">
    <property type="entry name" value="FORK-HEAD DOMAIN-CONTAINING PROTEIN"/>
    <property type="match status" value="1"/>
</dbReference>
<dbReference type="SMART" id="SM00339">
    <property type="entry name" value="FH"/>
    <property type="match status" value="1"/>
</dbReference>
<dbReference type="GO" id="GO:0005634">
    <property type="term" value="C:nucleus"/>
    <property type="evidence" value="ECO:0007669"/>
    <property type="project" value="UniProtKB-SubCell"/>
</dbReference>
<dbReference type="GO" id="GO:0000978">
    <property type="term" value="F:RNA polymerase II cis-regulatory region sequence-specific DNA binding"/>
    <property type="evidence" value="ECO:0007669"/>
    <property type="project" value="TreeGrafter"/>
</dbReference>
<gene>
    <name evidence="5" type="ORF">DdX_16168</name>
</gene>
<dbReference type="PROSITE" id="PS00658">
    <property type="entry name" value="FORK_HEAD_2"/>
    <property type="match status" value="1"/>
</dbReference>
<feature type="domain" description="Fork-head" evidence="4">
    <location>
        <begin position="39"/>
        <end position="136"/>
    </location>
</feature>
<organism evidence="5 6">
    <name type="scientific">Ditylenchus destructor</name>
    <dbReference type="NCBI Taxonomy" id="166010"/>
    <lineage>
        <taxon>Eukaryota</taxon>
        <taxon>Metazoa</taxon>
        <taxon>Ecdysozoa</taxon>
        <taxon>Nematoda</taxon>
        <taxon>Chromadorea</taxon>
        <taxon>Rhabditida</taxon>
        <taxon>Tylenchina</taxon>
        <taxon>Tylenchomorpha</taxon>
        <taxon>Sphaerularioidea</taxon>
        <taxon>Anguinidae</taxon>
        <taxon>Anguininae</taxon>
        <taxon>Ditylenchus</taxon>
    </lineage>
</organism>
<dbReference type="InterPro" id="IPR030456">
    <property type="entry name" value="TF_fork_head_CS_2"/>
</dbReference>
<dbReference type="Proteomes" id="UP001201812">
    <property type="component" value="Unassembled WGS sequence"/>
</dbReference>
<dbReference type="PANTHER" id="PTHR11829">
    <property type="entry name" value="FORKHEAD BOX PROTEIN"/>
    <property type="match status" value="1"/>
</dbReference>
<keyword evidence="6" id="KW-1185">Reference proteome</keyword>
<evidence type="ECO:0000259" key="4">
    <source>
        <dbReference type="PROSITE" id="PS50039"/>
    </source>
</evidence>
<comment type="subcellular location">
    <subcellularLocation>
        <location evidence="3">Nucleus</location>
    </subcellularLocation>
</comment>
<proteinExistence type="predicted"/>
<sequence length="359" mass="40128">MDMVSNSSQAVIPPTSTIFPPSFALPTDYNMPSANVFLKPPHSYIGLIAMAILSGEEQQMTLAEIYQWIENNYAYFRWRGATVAASGWRNSIRHNLSLNECFVKAGRASNGKGHYWQIHPANIDDFRRSDFRRKQAQWRLRSHYVLSRAIVSAARGECTEQFYPASEYVRIDTETSDSEKKERQKKKELDQSNSIFGLIPPNFKANFLVLNAGLPLFIFGALPKYPRRPSGVRRVPSGVRRGRCGICGIDGVCGDSGGRGRLRGLPGRLRGIDSRAHTMMSSQPSISLTTSPIYMHTSPMRPLGMAATLSGMHLLQGPIWKSYLEKKELKTGNKFDLNALFPTATESDSGKQQSYGELK</sequence>